<dbReference type="GO" id="GO:0097367">
    <property type="term" value="F:carbohydrate derivative binding"/>
    <property type="evidence" value="ECO:0007669"/>
    <property type="project" value="InterPro"/>
</dbReference>
<dbReference type="InterPro" id="IPR046348">
    <property type="entry name" value="SIS_dom_sf"/>
</dbReference>
<dbReference type="PROSITE" id="PS51464">
    <property type="entry name" value="SIS"/>
    <property type="match status" value="1"/>
</dbReference>
<sequence>MHLIITSMKVEDDTLNFTRMFRKEKGHSRIDHYGRIIVSGMGGSGISGDIASAMCNSLQIPSVDTETDNHPVIAWKNYGLPSWANSKDCVICISYSGNTAETLSAASKAIELGCKLEVITTGGKLEKLASENNCSITKVEKGHQPRAALPLLLTPLLYKLGIPNLDAQIEEVRKLPIREERAQEIAEALKGKIPCIYANGVMTPVAYRWRCQIEENAKQLAFHHEIPEMNHNEIVGWENPPEDFAVVLIRDNQEAEIVGKRFNATKKVAWESRIECNLAWNIEVVEVLAEGESLLARMMSGVLLGDLVSLKLAEMNGVDPTPVTVIENLKTELDGK</sequence>
<protein>
    <recommendedName>
        <fullName evidence="3">SIS domain-containing protein</fullName>
    </recommendedName>
</protein>
<dbReference type="NCBIfam" id="TIGR02128">
    <property type="entry name" value="G6PI_arch"/>
    <property type="match status" value="1"/>
</dbReference>
<organism evidence="4">
    <name type="scientific">marine metagenome</name>
    <dbReference type="NCBI Taxonomy" id="408172"/>
    <lineage>
        <taxon>unclassified sequences</taxon>
        <taxon>metagenomes</taxon>
        <taxon>ecological metagenomes</taxon>
    </lineage>
</organism>
<comment type="similarity">
    <text evidence="1">Belongs to the PGI/PMI family.</text>
</comment>
<dbReference type="GO" id="GO:0004476">
    <property type="term" value="F:mannose-6-phosphate isomerase activity"/>
    <property type="evidence" value="ECO:0007669"/>
    <property type="project" value="InterPro"/>
</dbReference>
<evidence type="ECO:0000313" key="4">
    <source>
        <dbReference type="EMBL" id="SVA65573.1"/>
    </source>
</evidence>
<dbReference type="GO" id="GO:1901135">
    <property type="term" value="P:carbohydrate derivative metabolic process"/>
    <property type="evidence" value="ECO:0007669"/>
    <property type="project" value="InterPro"/>
</dbReference>
<dbReference type="AlphaFoldDB" id="A0A381XMV6"/>
<dbReference type="CDD" id="cd05637">
    <property type="entry name" value="SIS_PGI_PMI_2"/>
    <property type="match status" value="1"/>
</dbReference>
<accession>A0A381XMV6</accession>
<proteinExistence type="inferred from homology"/>
<evidence type="ECO:0000256" key="2">
    <source>
        <dbReference type="ARBA" id="ARBA00023235"/>
    </source>
</evidence>
<dbReference type="NCBIfam" id="NF006423">
    <property type="entry name" value="PRK08674.1-2"/>
    <property type="match status" value="1"/>
</dbReference>
<dbReference type="EMBL" id="UINC01015599">
    <property type="protein sequence ID" value="SVA65573.1"/>
    <property type="molecule type" value="Genomic_DNA"/>
</dbReference>
<reference evidence="4" key="1">
    <citation type="submission" date="2018-05" db="EMBL/GenBank/DDBJ databases">
        <authorList>
            <person name="Lanie J.A."/>
            <person name="Ng W.-L."/>
            <person name="Kazmierczak K.M."/>
            <person name="Andrzejewski T.M."/>
            <person name="Davidsen T.M."/>
            <person name="Wayne K.J."/>
            <person name="Tettelin H."/>
            <person name="Glass J.I."/>
            <person name="Rusch D."/>
            <person name="Podicherti R."/>
            <person name="Tsui H.-C.T."/>
            <person name="Winkler M.E."/>
        </authorList>
    </citation>
    <scope>NUCLEOTIDE SEQUENCE</scope>
</reference>
<dbReference type="GO" id="GO:0004347">
    <property type="term" value="F:glucose-6-phosphate isomerase activity"/>
    <property type="evidence" value="ECO:0007669"/>
    <property type="project" value="InterPro"/>
</dbReference>
<gene>
    <name evidence="4" type="ORF">METZ01_LOCUS118427</name>
</gene>
<evidence type="ECO:0000256" key="1">
    <source>
        <dbReference type="ARBA" id="ARBA00010523"/>
    </source>
</evidence>
<keyword evidence="2" id="KW-0413">Isomerase</keyword>
<dbReference type="SUPFAM" id="SSF53697">
    <property type="entry name" value="SIS domain"/>
    <property type="match status" value="1"/>
</dbReference>
<dbReference type="GO" id="GO:0005975">
    <property type="term" value="P:carbohydrate metabolic process"/>
    <property type="evidence" value="ECO:0007669"/>
    <property type="project" value="InterPro"/>
</dbReference>
<dbReference type="InterPro" id="IPR001347">
    <property type="entry name" value="SIS_dom"/>
</dbReference>
<dbReference type="Gene3D" id="3.40.50.10490">
    <property type="entry name" value="Glucose-6-phosphate isomerase like protein, domain 1"/>
    <property type="match status" value="2"/>
</dbReference>
<dbReference type="Pfam" id="PF10432">
    <property type="entry name" value="bact-PGI_C"/>
    <property type="match status" value="1"/>
</dbReference>
<name>A0A381XMV6_9ZZZZ</name>
<evidence type="ECO:0000259" key="3">
    <source>
        <dbReference type="PROSITE" id="PS51464"/>
    </source>
</evidence>
<dbReference type="InterPro" id="IPR019490">
    <property type="entry name" value="Glu6P/Mann6P_isomerase_C"/>
</dbReference>
<feature type="domain" description="SIS" evidence="3">
    <location>
        <begin position="26"/>
        <end position="163"/>
    </location>
</feature>